<dbReference type="AlphaFoldDB" id="A0A0S8JYY8"/>
<name>A0A0S8JYY8_UNCW3</name>
<dbReference type="Proteomes" id="UP000050975">
    <property type="component" value="Unassembled WGS sequence"/>
</dbReference>
<evidence type="ECO:0008006" key="3">
    <source>
        <dbReference type="Google" id="ProtNLM"/>
    </source>
</evidence>
<organism evidence="1 2">
    <name type="scientific">candidate division WOR_3 bacterium SM1_77</name>
    <dbReference type="NCBI Taxonomy" id="1703778"/>
    <lineage>
        <taxon>Bacteria</taxon>
        <taxon>Bacteria division WOR-3</taxon>
    </lineage>
</organism>
<dbReference type="PATRIC" id="fig|1703778.3.peg.24"/>
<accession>A0A0S8JYY8</accession>
<proteinExistence type="predicted"/>
<reference evidence="1 2" key="1">
    <citation type="journal article" date="2015" name="Microbiome">
        <title>Genomic resolution of linkages in carbon, nitrogen, and sulfur cycling among widespread estuary sediment bacteria.</title>
        <authorList>
            <person name="Baker B.J."/>
            <person name="Lazar C.S."/>
            <person name="Teske A.P."/>
            <person name="Dick G.J."/>
        </authorList>
    </citation>
    <scope>NUCLEOTIDE SEQUENCE [LARGE SCALE GENOMIC DNA]</scope>
    <source>
        <strain evidence="1">SM1_77</strain>
    </source>
</reference>
<dbReference type="EMBL" id="LJVE01000025">
    <property type="protein sequence ID" value="KPL15060.1"/>
    <property type="molecule type" value="Genomic_DNA"/>
</dbReference>
<evidence type="ECO:0000313" key="2">
    <source>
        <dbReference type="Proteomes" id="UP000050975"/>
    </source>
</evidence>
<comment type="caution">
    <text evidence="1">The sequence shown here is derived from an EMBL/GenBank/DDBJ whole genome shotgun (WGS) entry which is preliminary data.</text>
</comment>
<protein>
    <recommendedName>
        <fullName evidence="3">DUF4242 domain-containing protein</fullName>
    </recommendedName>
</protein>
<sequence length="110" mass="12579">MYCVNYDYEVVSWIIYTKEVRAIAKVIEFHFTEKGRLPKISPEELEGFKKKFADILKEYPDVKYNGTYTNEEGMGICDWDAPNAEVVKEIVTKALGAPPADPVIVVEKIM</sequence>
<dbReference type="Pfam" id="PF14026">
    <property type="entry name" value="SCO4226-like"/>
    <property type="match status" value="1"/>
</dbReference>
<dbReference type="InterPro" id="IPR025336">
    <property type="entry name" value="SCO4226-like"/>
</dbReference>
<evidence type="ECO:0000313" key="1">
    <source>
        <dbReference type="EMBL" id="KPL15060.1"/>
    </source>
</evidence>
<gene>
    <name evidence="1" type="ORF">AMJ74_02270</name>
</gene>